<gene>
    <name evidence="1" type="ORF">LTR37_014282</name>
</gene>
<proteinExistence type="predicted"/>
<evidence type="ECO:0000313" key="1">
    <source>
        <dbReference type="EMBL" id="KAK3703704.1"/>
    </source>
</evidence>
<sequence length="418" mass="46846">MASAVTKVFSTVELLEHILLSLAPVEHHQTCNLTKELFALQRVNRTFKDTIEGSHKLRVCMGTSDISISPSSIGFENGYDENPIEPDDRESGQESLDVSRLTPPLFWPEISLLPFSRKKGHRVEFGSLHVHFNLDVKAAFSVDSKIERPLSIGFHGASGRPYVNRDHSWRRIKISLLDHQTWLHIDKCPVRTRDESVARLKTESNDETLIFDRGDATLGDLADVIEIAFDSARQYHMRASPGYRPPGWLSNSDLGRESASSKAGATTQPVNVVAYQEATTVANTESSEEPNSDRMQQSRKGKSSHRASASRKNHATGTTAWDRSYSLHNQLSREALVHASEVVFEEMDESMESMGSRPESQSPLQESDWLTESEEQSLPGTPNHEHEPQPQSPLQESDWETESEEQSLPGTPNHEQEP</sequence>
<reference evidence="1" key="1">
    <citation type="submission" date="2023-07" db="EMBL/GenBank/DDBJ databases">
        <title>Black Yeasts Isolated from many extreme environments.</title>
        <authorList>
            <person name="Coleine C."/>
            <person name="Stajich J.E."/>
            <person name="Selbmann L."/>
        </authorList>
    </citation>
    <scope>NUCLEOTIDE SEQUENCE</scope>
    <source>
        <strain evidence="1">CCFEE 5714</strain>
    </source>
</reference>
<name>A0ACC3MU12_9PEZI</name>
<dbReference type="EMBL" id="JAUTXU010000148">
    <property type="protein sequence ID" value="KAK3703704.1"/>
    <property type="molecule type" value="Genomic_DNA"/>
</dbReference>
<accession>A0ACC3MU12</accession>
<comment type="caution">
    <text evidence="1">The sequence shown here is derived from an EMBL/GenBank/DDBJ whole genome shotgun (WGS) entry which is preliminary data.</text>
</comment>
<organism evidence="1 2">
    <name type="scientific">Vermiconidia calcicola</name>
    <dbReference type="NCBI Taxonomy" id="1690605"/>
    <lineage>
        <taxon>Eukaryota</taxon>
        <taxon>Fungi</taxon>
        <taxon>Dikarya</taxon>
        <taxon>Ascomycota</taxon>
        <taxon>Pezizomycotina</taxon>
        <taxon>Dothideomycetes</taxon>
        <taxon>Dothideomycetidae</taxon>
        <taxon>Mycosphaerellales</taxon>
        <taxon>Extremaceae</taxon>
        <taxon>Vermiconidia</taxon>
    </lineage>
</organism>
<evidence type="ECO:0000313" key="2">
    <source>
        <dbReference type="Proteomes" id="UP001281147"/>
    </source>
</evidence>
<dbReference type="Proteomes" id="UP001281147">
    <property type="component" value="Unassembled WGS sequence"/>
</dbReference>
<keyword evidence="2" id="KW-1185">Reference proteome</keyword>
<protein>
    <submittedName>
        <fullName evidence="1">Uncharacterized protein</fullName>
    </submittedName>
</protein>